<dbReference type="EMBL" id="PTQR01000058">
    <property type="protein sequence ID" value="TKX23072.1"/>
    <property type="molecule type" value="Genomic_DNA"/>
</dbReference>
<name>A0A4V6DUD0_9PEZI</name>
<dbReference type="Pfam" id="PF08386">
    <property type="entry name" value="Abhydrolase_4"/>
    <property type="match status" value="1"/>
</dbReference>
<dbReference type="Pfam" id="PF00561">
    <property type="entry name" value="Abhydrolase_1"/>
    <property type="match status" value="1"/>
</dbReference>
<gene>
    <name evidence="5" type="ORF">C1H76_4724</name>
</gene>
<keyword evidence="2" id="KW-0378">Hydrolase</keyword>
<dbReference type="InterPro" id="IPR051601">
    <property type="entry name" value="Serine_prot/Carboxylest_S33"/>
</dbReference>
<evidence type="ECO:0000259" key="3">
    <source>
        <dbReference type="Pfam" id="PF00561"/>
    </source>
</evidence>
<dbReference type="PANTHER" id="PTHR43248:SF25">
    <property type="entry name" value="AB HYDROLASE-1 DOMAIN-CONTAINING PROTEIN-RELATED"/>
    <property type="match status" value="1"/>
</dbReference>
<proteinExistence type="inferred from homology"/>
<accession>A0A4V6DUD0</accession>
<dbReference type="Proteomes" id="UP000308133">
    <property type="component" value="Unassembled WGS sequence"/>
</dbReference>
<feature type="domain" description="Peptidase S33 tripeptidyl aminopeptidase-like C-terminal" evidence="4">
    <location>
        <begin position="212"/>
        <end position="307"/>
    </location>
</feature>
<evidence type="ECO:0000256" key="2">
    <source>
        <dbReference type="ARBA" id="ARBA00022801"/>
    </source>
</evidence>
<comment type="caution">
    <text evidence="5">The sequence shown here is derived from an EMBL/GenBank/DDBJ whole genome shotgun (WGS) entry which is preliminary data.</text>
</comment>
<evidence type="ECO:0000313" key="5">
    <source>
        <dbReference type="EMBL" id="TKX23072.1"/>
    </source>
</evidence>
<dbReference type="SUPFAM" id="SSF53474">
    <property type="entry name" value="alpha/beta-Hydrolases"/>
    <property type="match status" value="2"/>
</dbReference>
<protein>
    <submittedName>
        <fullName evidence="5">Uncharacterized protein</fullName>
    </submittedName>
</protein>
<dbReference type="PANTHER" id="PTHR43248">
    <property type="entry name" value="2-SUCCINYL-6-HYDROXY-2,4-CYCLOHEXADIENE-1-CARBOXYLATE SYNTHASE"/>
    <property type="match status" value="1"/>
</dbReference>
<comment type="similarity">
    <text evidence="1">Belongs to the peptidase S33 family.</text>
</comment>
<dbReference type="InterPro" id="IPR013595">
    <property type="entry name" value="Pept_S33_TAP-like_C"/>
</dbReference>
<dbReference type="AlphaFoldDB" id="A0A4V6DUD0"/>
<dbReference type="Gene3D" id="3.40.50.1820">
    <property type="entry name" value="alpha/beta hydrolase"/>
    <property type="match status" value="1"/>
</dbReference>
<sequence length="335" mass="37285">MERVLNALEGDKQLQFWGISYGTVLGATFAAMFPDRVKRMVLDGVVNVYEYYNYQQIEFWTDTDNVFNDFCATCVAHPNTCALANKSDVTAAQLRHSILQIIARLEHHPVTVPVGNDVVVVDHLFAKALIFRNLYDPAGWPHLAKIISIFIEKEPIPAGMSAFFIEPEIENEYLIGILCSDSSWRASRRSELTPIIQAGRRLSIFAESSDIKSYACARWPFVAKDRPDRSAFDSVLTAHPVLFVGNTHDPVTPLKSAFNVSQGFSGSVVLQQNSTGHGSTSSFSHCTHRMLRQYFATGGLPRNDTICQIDVQPFAQVSLSGTAKRDLFSTAERGF</sequence>
<evidence type="ECO:0000259" key="4">
    <source>
        <dbReference type="Pfam" id="PF08386"/>
    </source>
</evidence>
<reference evidence="5 6" key="1">
    <citation type="submission" date="2018-02" db="EMBL/GenBank/DDBJ databases">
        <title>Draft genome sequences of Elsinoe sp., causing black scab on jojoba.</title>
        <authorList>
            <person name="Stodart B."/>
            <person name="Jeffress S."/>
            <person name="Ash G."/>
            <person name="Arun Chinnappa K."/>
        </authorList>
    </citation>
    <scope>NUCLEOTIDE SEQUENCE [LARGE SCALE GENOMIC DNA]</scope>
    <source>
        <strain evidence="5 6">Hillstone_2</strain>
    </source>
</reference>
<dbReference type="GO" id="GO:0016787">
    <property type="term" value="F:hydrolase activity"/>
    <property type="evidence" value="ECO:0007669"/>
    <property type="project" value="UniProtKB-KW"/>
</dbReference>
<feature type="domain" description="AB hydrolase-1" evidence="3">
    <location>
        <begin position="2"/>
        <end position="45"/>
    </location>
</feature>
<evidence type="ECO:0000256" key="1">
    <source>
        <dbReference type="ARBA" id="ARBA00010088"/>
    </source>
</evidence>
<dbReference type="InterPro" id="IPR029058">
    <property type="entry name" value="AB_hydrolase_fold"/>
</dbReference>
<organism evidence="5 6">
    <name type="scientific">Elsinoe australis</name>
    <dbReference type="NCBI Taxonomy" id="40998"/>
    <lineage>
        <taxon>Eukaryota</taxon>
        <taxon>Fungi</taxon>
        <taxon>Dikarya</taxon>
        <taxon>Ascomycota</taxon>
        <taxon>Pezizomycotina</taxon>
        <taxon>Dothideomycetes</taxon>
        <taxon>Dothideomycetidae</taxon>
        <taxon>Myriangiales</taxon>
        <taxon>Elsinoaceae</taxon>
        <taxon>Elsinoe</taxon>
    </lineage>
</organism>
<evidence type="ECO:0000313" key="6">
    <source>
        <dbReference type="Proteomes" id="UP000308133"/>
    </source>
</evidence>
<dbReference type="InterPro" id="IPR000073">
    <property type="entry name" value="AB_hydrolase_1"/>
</dbReference>